<evidence type="ECO:0000259" key="1">
    <source>
        <dbReference type="PROSITE" id="PS50041"/>
    </source>
</evidence>
<dbReference type="CDD" id="cd00037">
    <property type="entry name" value="CLECT"/>
    <property type="match status" value="1"/>
</dbReference>
<dbReference type="Proteomes" id="UP001497623">
    <property type="component" value="Unassembled WGS sequence"/>
</dbReference>
<dbReference type="AlphaFoldDB" id="A0AAV2S021"/>
<dbReference type="InterPro" id="IPR016187">
    <property type="entry name" value="CTDL_fold"/>
</dbReference>
<gene>
    <name evidence="2" type="ORF">MNOR_LOCUS29704</name>
</gene>
<protein>
    <recommendedName>
        <fullName evidence="1">C-type lectin domain-containing protein</fullName>
    </recommendedName>
</protein>
<dbReference type="SMART" id="SM00034">
    <property type="entry name" value="CLECT"/>
    <property type="match status" value="1"/>
</dbReference>
<dbReference type="PROSITE" id="PS50041">
    <property type="entry name" value="C_TYPE_LECTIN_2"/>
    <property type="match status" value="1"/>
</dbReference>
<organism evidence="2 3">
    <name type="scientific">Meganyctiphanes norvegica</name>
    <name type="common">Northern krill</name>
    <name type="synonym">Thysanopoda norvegica</name>
    <dbReference type="NCBI Taxonomy" id="48144"/>
    <lineage>
        <taxon>Eukaryota</taxon>
        <taxon>Metazoa</taxon>
        <taxon>Ecdysozoa</taxon>
        <taxon>Arthropoda</taxon>
        <taxon>Crustacea</taxon>
        <taxon>Multicrustacea</taxon>
        <taxon>Malacostraca</taxon>
        <taxon>Eumalacostraca</taxon>
        <taxon>Eucarida</taxon>
        <taxon>Euphausiacea</taxon>
        <taxon>Euphausiidae</taxon>
        <taxon>Meganyctiphanes</taxon>
    </lineage>
</organism>
<feature type="non-terminal residue" evidence="2">
    <location>
        <position position="1"/>
    </location>
</feature>
<comment type="caution">
    <text evidence="2">The sequence shown here is derived from an EMBL/GenBank/DDBJ whole genome shotgun (WGS) entry which is preliminary data.</text>
</comment>
<keyword evidence="3" id="KW-1185">Reference proteome</keyword>
<dbReference type="Gene3D" id="3.10.100.10">
    <property type="entry name" value="Mannose-Binding Protein A, subunit A"/>
    <property type="match status" value="1"/>
</dbReference>
<dbReference type="InterPro" id="IPR001304">
    <property type="entry name" value="C-type_lectin-like"/>
</dbReference>
<feature type="domain" description="C-type lectin" evidence="1">
    <location>
        <begin position="14"/>
        <end position="138"/>
    </location>
</feature>
<evidence type="ECO:0000313" key="2">
    <source>
        <dbReference type="EMBL" id="CAL4145470.1"/>
    </source>
</evidence>
<accession>A0AAV2S021</accession>
<sequence length="142" mass="15921">STHCPKGFFMSSGPSRQCFKFFNSIRSWASSVSKCQNEGLVLAEPYDPVAVRAYIVTRYGARHHTWINGRGTGSYMQLQRSGAYVYSGNAYWKPGHPGSYTSSSYCLHLVTEYSVMKSYPNQPFDCSSCTNSRPTLCELVIE</sequence>
<reference evidence="2 3" key="1">
    <citation type="submission" date="2024-05" db="EMBL/GenBank/DDBJ databases">
        <authorList>
            <person name="Wallberg A."/>
        </authorList>
    </citation>
    <scope>NUCLEOTIDE SEQUENCE [LARGE SCALE GENOMIC DNA]</scope>
</reference>
<name>A0AAV2S021_MEGNR</name>
<evidence type="ECO:0000313" key="3">
    <source>
        <dbReference type="Proteomes" id="UP001497623"/>
    </source>
</evidence>
<dbReference type="InterPro" id="IPR016186">
    <property type="entry name" value="C-type_lectin-like/link_sf"/>
</dbReference>
<dbReference type="EMBL" id="CAXKWB010034850">
    <property type="protein sequence ID" value="CAL4145470.1"/>
    <property type="molecule type" value="Genomic_DNA"/>
</dbReference>
<dbReference type="SUPFAM" id="SSF56436">
    <property type="entry name" value="C-type lectin-like"/>
    <property type="match status" value="1"/>
</dbReference>
<proteinExistence type="predicted"/>